<evidence type="ECO:0000256" key="6">
    <source>
        <dbReference type="SAM" id="MobiDB-lite"/>
    </source>
</evidence>
<organism evidence="7 8">
    <name type="scientific">Saxophila tyrrhenica</name>
    <dbReference type="NCBI Taxonomy" id="1690608"/>
    <lineage>
        <taxon>Eukaryota</taxon>
        <taxon>Fungi</taxon>
        <taxon>Dikarya</taxon>
        <taxon>Ascomycota</taxon>
        <taxon>Pezizomycotina</taxon>
        <taxon>Dothideomycetes</taxon>
        <taxon>Dothideomycetidae</taxon>
        <taxon>Mycosphaerellales</taxon>
        <taxon>Extremaceae</taxon>
        <taxon>Saxophila</taxon>
    </lineage>
</organism>
<name>A0AAV9NUN7_9PEZI</name>
<feature type="region of interest" description="Disordered" evidence="6">
    <location>
        <begin position="57"/>
        <end position="122"/>
    </location>
</feature>
<dbReference type="GO" id="GO:0016020">
    <property type="term" value="C:membrane"/>
    <property type="evidence" value="ECO:0007669"/>
    <property type="project" value="UniProtKB-SubCell"/>
</dbReference>
<reference evidence="7 8" key="1">
    <citation type="submission" date="2023-08" db="EMBL/GenBank/DDBJ databases">
        <title>Black Yeasts Isolated from many extreme environments.</title>
        <authorList>
            <person name="Coleine C."/>
            <person name="Stajich J.E."/>
            <person name="Selbmann L."/>
        </authorList>
    </citation>
    <scope>NUCLEOTIDE SEQUENCE [LARGE SCALE GENOMIC DNA]</scope>
    <source>
        <strain evidence="7 8">CCFEE 5935</strain>
    </source>
</reference>
<keyword evidence="3" id="KW-1133">Transmembrane helix</keyword>
<evidence type="ECO:0000313" key="8">
    <source>
        <dbReference type="Proteomes" id="UP001337655"/>
    </source>
</evidence>
<feature type="compositionally biased region" description="Low complexity" evidence="6">
    <location>
        <begin position="97"/>
        <end position="108"/>
    </location>
</feature>
<dbReference type="RefSeq" id="XP_064653835.1">
    <property type="nucleotide sequence ID" value="XM_064807931.1"/>
</dbReference>
<evidence type="ECO:0000256" key="4">
    <source>
        <dbReference type="ARBA" id="ARBA00023136"/>
    </source>
</evidence>
<gene>
    <name evidence="7" type="ORF">LTR77_010714</name>
</gene>
<dbReference type="Gene3D" id="1.20.58.340">
    <property type="entry name" value="Magnesium transport protein CorA, transmembrane region"/>
    <property type="match status" value="1"/>
</dbReference>
<evidence type="ECO:0000256" key="3">
    <source>
        <dbReference type="ARBA" id="ARBA00022989"/>
    </source>
</evidence>
<dbReference type="InterPro" id="IPR045863">
    <property type="entry name" value="CorA_TM1_TM2"/>
</dbReference>
<accession>A0AAV9NUN7</accession>
<keyword evidence="5" id="KW-0175">Coiled coil</keyword>
<keyword evidence="4" id="KW-0472">Membrane</keyword>
<dbReference type="EMBL" id="JAVRRT010000026">
    <property type="protein sequence ID" value="KAK5163341.1"/>
    <property type="molecule type" value="Genomic_DNA"/>
</dbReference>
<keyword evidence="2" id="KW-0812">Transmembrane</keyword>
<feature type="coiled-coil region" evidence="5">
    <location>
        <begin position="494"/>
        <end position="542"/>
    </location>
</feature>
<proteinExistence type="predicted"/>
<dbReference type="InterPro" id="IPR002523">
    <property type="entry name" value="MgTranspt_CorA/ZnTranspt_ZntB"/>
</dbReference>
<keyword evidence="8" id="KW-1185">Reference proteome</keyword>
<evidence type="ECO:0000256" key="2">
    <source>
        <dbReference type="ARBA" id="ARBA00022692"/>
    </source>
</evidence>
<evidence type="ECO:0000256" key="5">
    <source>
        <dbReference type="SAM" id="Coils"/>
    </source>
</evidence>
<dbReference type="GeneID" id="89932039"/>
<dbReference type="Pfam" id="PF01544">
    <property type="entry name" value="CorA"/>
    <property type="match status" value="1"/>
</dbReference>
<feature type="compositionally biased region" description="Basic and acidic residues" evidence="6">
    <location>
        <begin position="80"/>
        <end position="92"/>
    </location>
</feature>
<dbReference type="AlphaFoldDB" id="A0AAV9NUN7"/>
<comment type="subcellular location">
    <subcellularLocation>
        <location evidence="1">Membrane</location>
        <topology evidence="1">Multi-pass membrane protein</topology>
    </subcellularLocation>
</comment>
<evidence type="ECO:0000313" key="7">
    <source>
        <dbReference type="EMBL" id="KAK5163341.1"/>
    </source>
</evidence>
<dbReference type="SUPFAM" id="SSF144083">
    <property type="entry name" value="Magnesium transport protein CorA, transmembrane region"/>
    <property type="match status" value="1"/>
</dbReference>
<evidence type="ECO:0000256" key="1">
    <source>
        <dbReference type="ARBA" id="ARBA00004141"/>
    </source>
</evidence>
<dbReference type="Proteomes" id="UP001337655">
    <property type="component" value="Unassembled WGS sequence"/>
</dbReference>
<comment type="caution">
    <text evidence="7">The sequence shown here is derived from an EMBL/GenBank/DDBJ whole genome shotgun (WGS) entry which is preliminary data.</text>
</comment>
<dbReference type="GO" id="GO:0046873">
    <property type="term" value="F:metal ion transmembrane transporter activity"/>
    <property type="evidence" value="ECO:0007669"/>
    <property type="project" value="InterPro"/>
</dbReference>
<sequence>MQMHGGSERFPTAMSTPDTRRVENLLRELDAQRTAYIDTFTKVHEQITQTLASTVSKDVLRSGTPPASQQPESRSQRSQRFSESRAGSDKHVTSRRSPAGLSPLPASSTGFESDSDDGGDEALYVQTPLEPQSFDLESLRAHLRSHQWDKQTHRILDGVVGNPSRLSETPLIPNRRGKLEDRSDHTHYQVFDVGPDGSVLPVDFSHIEKDFGRAMAFWHAIKEINPETKQRHAVGRITIVREPSPILFGAIHYTMNKHFDMNELLGHLFADENSSAKLFRSFEDDARRQRSFVFNFEYFTLIGKDCEPMKWQLAAGQEDRKPWHISITRCSSVVALVLNGPKIKEVKNPRRRKAKDKGPVYDPFSSWQVLNIQCYPDLQASLDVHDSTKHYVNGPEAFMTTILGEFRDAYRRFSEITKRISKRVRPPLEFMFDSVIRDKLLFEDDEYTMARRYFWAHTTLGIMNESIKALVDAYEERFTDEVWEGKHKTLWPLLDETSTRNKHYRKKMSLLRAEFDLILARLRRLVDENNDRRREIQDLREDLFTGTSIQESRKSVNATETTVQQGHNIKLLTMVSIFFLPLTFVTSVFGMTDIDDPDYRDFTIVTCTVCVPFFVLIGSLNSRRGLTWWKIKTQAFFAAMGVFFAWMTGREKPADPPELMAVKSFDSQSRADTIRLRRFSSMQNRNERGVVRGETMVEEPSSRGEGDRRVEDGLALAASVSPAVRPSFGMGRVGTSRIAEMWGDERERKRRLTYGEDV</sequence>
<protein>
    <submittedName>
        <fullName evidence="7">Uncharacterized protein</fullName>
    </submittedName>
</protein>
<feature type="compositionally biased region" description="Low complexity" evidence="6">
    <location>
        <begin position="69"/>
        <end position="79"/>
    </location>
</feature>